<dbReference type="InterPro" id="IPR001577">
    <property type="entry name" value="Peptidase_M8"/>
</dbReference>
<keyword evidence="10 14" id="KW-0482">Metalloprotease</keyword>
<feature type="binding site" evidence="14">
    <location>
        <position position="244"/>
    </location>
    <ligand>
        <name>Zn(2+)</name>
        <dbReference type="ChEBI" id="CHEBI:29105"/>
        <note>catalytic</note>
    </ligand>
</feature>
<feature type="binding site" evidence="14">
    <location>
        <position position="350"/>
    </location>
    <ligand>
        <name>Zn(2+)</name>
        <dbReference type="ChEBI" id="CHEBI:29105"/>
        <note>catalytic</note>
    </ligand>
</feature>
<dbReference type="Gene3D" id="3.10.170.20">
    <property type="match status" value="1"/>
</dbReference>
<evidence type="ECO:0000256" key="15">
    <source>
        <dbReference type="RuleBase" id="RU366077"/>
    </source>
</evidence>
<feature type="active site" evidence="13">
    <location>
        <position position="245"/>
    </location>
</feature>
<dbReference type="GeneID" id="108665525"/>
<evidence type="ECO:0000256" key="7">
    <source>
        <dbReference type="ARBA" id="ARBA00022776"/>
    </source>
</evidence>
<keyword evidence="17" id="KW-1185">Reference proteome</keyword>
<evidence type="ECO:0000313" key="17">
    <source>
        <dbReference type="Proteomes" id="UP000694843"/>
    </source>
</evidence>
<reference evidence="18" key="1">
    <citation type="submission" date="2025-08" db="UniProtKB">
        <authorList>
            <consortium name="RefSeq"/>
        </authorList>
    </citation>
    <scope>IDENTIFICATION</scope>
    <source>
        <tissue evidence="18">Whole organism</tissue>
    </source>
</reference>
<keyword evidence="8 15" id="KW-0378">Hydrolase</keyword>
<dbReference type="FunFam" id="3.90.132.10:FF:000001">
    <property type="entry name" value="leishmanolysin-like peptidase isoform X2"/>
    <property type="match status" value="1"/>
</dbReference>
<evidence type="ECO:0000256" key="14">
    <source>
        <dbReference type="PIRSR" id="PIRSR601577-2"/>
    </source>
</evidence>
<sequence>MCGRWWRLLSLLLVIALQISPLRSHDSRTCDHVHPKEDEVIRGVHLPHSRHHKRSLQEINPHGRLRISLSYDESFFRLPDDKYNLIHNMVLPEAVNYWEQALSVTNTAPVIRLNRKCVDSQVFVINGDPHLYCNTQCEAVTMCGEVRVPDEHLNRCRVCNHFGRDCRVEGGEEDSPGIPDADFVFYISAVETQRCKKGFTVAYAAHCQQEDMLDRPIAGHVNLCPSSISVKRQEVETLLSTVKHEILHALGFSVSLYAFFRDDDGLPLTNRTANGKPVFNEQLQARQWSDRVIRRVVRPDWLVRSGVVSKSVNMVVTPRVVEEVQRHFNCSTLEGAELEDQGREGTALTHWEKRLFENEAMTGTHTQNPVYSRLTLALLEDTGWYTADYSLAQELAWGKNLGCFFATKSCLDWMEQRSMQNLSLHPFCNKVKRDPLQTECTDDRSSVALCNLVEYPTALPERYQNFHGIPHVSEKQLNHYGGSVTLADYCPYIQEFTWKSQNVVVRGSHCNFPENNPEPERNFALENYSANSLCLYHDQEWTERTCHQMRTWQHWGSGCYEYKCMDSRVHIVVANHTFTCYHANQVISIKVFEQGWLHMGGVICPACADVCKGGHKFCRPDKLPPPHVDYYRDQLVCGAYGSSPSIFLLVVALLFVASWAQNSPFPEKNENILIWAIPRTFIQFFIINLSLFTFLLQICSRCRYLLWHLSPTYFVSNSYFIPVKGITQMNFEIFKKYEKLYIEQNMLQRR</sequence>
<proteinExistence type="inferred from homology"/>
<evidence type="ECO:0000256" key="9">
    <source>
        <dbReference type="ARBA" id="ARBA00022833"/>
    </source>
</evidence>
<evidence type="ECO:0000256" key="13">
    <source>
        <dbReference type="PIRSR" id="PIRSR601577-1"/>
    </source>
</evidence>
<evidence type="ECO:0000256" key="10">
    <source>
        <dbReference type="ARBA" id="ARBA00023049"/>
    </source>
</evidence>
<dbReference type="OrthoDB" id="527990at2759"/>
<evidence type="ECO:0000256" key="16">
    <source>
        <dbReference type="SAM" id="Phobius"/>
    </source>
</evidence>
<dbReference type="Pfam" id="PF01457">
    <property type="entry name" value="Peptidase_M8"/>
    <property type="match status" value="1"/>
</dbReference>
<evidence type="ECO:0000256" key="2">
    <source>
        <dbReference type="ARBA" id="ARBA00005860"/>
    </source>
</evidence>
<keyword evidence="3" id="KW-0963">Cytoplasm</keyword>
<gene>
    <name evidence="18" type="primary">LOC108665525</name>
</gene>
<dbReference type="GO" id="GO:0007155">
    <property type="term" value="P:cell adhesion"/>
    <property type="evidence" value="ECO:0007669"/>
    <property type="project" value="InterPro"/>
</dbReference>
<evidence type="ECO:0000256" key="1">
    <source>
        <dbReference type="ARBA" id="ARBA00004496"/>
    </source>
</evidence>
<evidence type="ECO:0000256" key="4">
    <source>
        <dbReference type="ARBA" id="ARBA00022618"/>
    </source>
</evidence>
<dbReference type="GO" id="GO:0005737">
    <property type="term" value="C:cytoplasm"/>
    <property type="evidence" value="ECO:0007669"/>
    <property type="project" value="UniProtKB-SubCell"/>
</dbReference>
<comment type="subcellular location">
    <subcellularLocation>
        <location evidence="1">Cytoplasm</location>
    </subcellularLocation>
</comment>
<feature type="binding site" evidence="14">
    <location>
        <position position="248"/>
    </location>
    <ligand>
        <name>Zn(2+)</name>
        <dbReference type="ChEBI" id="CHEBI:29105"/>
        <note>catalytic</note>
    </ligand>
</feature>
<keyword evidence="7" id="KW-0498">Mitosis</keyword>
<dbReference type="PANTHER" id="PTHR10942">
    <property type="entry name" value="LEISHMANOLYSIN-LIKE PEPTIDASE"/>
    <property type="match status" value="1"/>
</dbReference>
<evidence type="ECO:0000256" key="12">
    <source>
        <dbReference type="ARBA" id="ARBA00039717"/>
    </source>
</evidence>
<comment type="cofactor">
    <cofactor evidence="14 15">
        <name>Zn(2+)</name>
        <dbReference type="ChEBI" id="CHEBI:29105"/>
    </cofactor>
    <text evidence="14 15">Binds 1 zinc ion per subunit.</text>
</comment>
<evidence type="ECO:0000313" key="18">
    <source>
        <dbReference type="RefSeq" id="XP_018007774.1"/>
    </source>
</evidence>
<keyword evidence="15" id="KW-0732">Signal</keyword>
<keyword evidence="9 14" id="KW-0862">Zinc</keyword>
<feature type="signal peptide" evidence="15">
    <location>
        <begin position="1"/>
        <end position="24"/>
    </location>
</feature>
<dbReference type="OMA" id="MVRHHVH"/>
<feature type="transmembrane region" description="Helical" evidence="16">
    <location>
        <begin position="672"/>
        <end position="696"/>
    </location>
</feature>
<dbReference type="KEGG" id="hazt:108665525"/>
<dbReference type="GO" id="GO:0046872">
    <property type="term" value="F:metal ion binding"/>
    <property type="evidence" value="ECO:0007669"/>
    <property type="project" value="UniProtKB-KW"/>
</dbReference>
<feature type="chain" id="PRO_5034986675" description="Leishmanolysin-like peptidase" evidence="15">
    <location>
        <begin position="25"/>
        <end position="750"/>
    </location>
</feature>
<dbReference type="AlphaFoldDB" id="A0A8B7N3G2"/>
<evidence type="ECO:0000256" key="5">
    <source>
        <dbReference type="ARBA" id="ARBA00022670"/>
    </source>
</evidence>
<dbReference type="RefSeq" id="XP_018007774.1">
    <property type="nucleotide sequence ID" value="XM_018152285.2"/>
</dbReference>
<dbReference type="EC" id="3.4.24.-" evidence="15"/>
<dbReference type="GO" id="GO:0051301">
    <property type="term" value="P:cell division"/>
    <property type="evidence" value="ECO:0007669"/>
    <property type="project" value="UniProtKB-KW"/>
</dbReference>
<dbReference type="Proteomes" id="UP000694843">
    <property type="component" value="Unplaced"/>
</dbReference>
<feature type="transmembrane region" description="Helical" evidence="16">
    <location>
        <begin position="639"/>
        <end position="660"/>
    </location>
</feature>
<name>A0A8B7N3G2_HYAAZ</name>
<dbReference type="PANTHER" id="PTHR10942:SF0">
    <property type="entry name" value="LEISHMANOLYSIN-LIKE PEPTIDASE"/>
    <property type="match status" value="1"/>
</dbReference>
<keyword evidence="11" id="KW-0131">Cell cycle</keyword>
<comment type="similarity">
    <text evidence="2 15">Belongs to the peptidase M8 family.</text>
</comment>
<keyword evidence="16" id="KW-1133">Transmembrane helix</keyword>
<accession>A0A8B7N3G2</accession>
<keyword evidence="16" id="KW-0472">Membrane</keyword>
<dbReference type="GO" id="GO:0016020">
    <property type="term" value="C:membrane"/>
    <property type="evidence" value="ECO:0007669"/>
    <property type="project" value="InterPro"/>
</dbReference>
<dbReference type="SUPFAM" id="SSF55486">
    <property type="entry name" value="Metalloproteases ('zincins'), catalytic domain"/>
    <property type="match status" value="1"/>
</dbReference>
<protein>
    <recommendedName>
        <fullName evidence="12 15">Leishmanolysin-like peptidase</fullName>
        <ecNumber evidence="15">3.4.24.-</ecNumber>
    </recommendedName>
</protein>
<dbReference type="GO" id="GO:0006508">
    <property type="term" value="P:proteolysis"/>
    <property type="evidence" value="ECO:0007669"/>
    <property type="project" value="UniProtKB-KW"/>
</dbReference>
<dbReference type="Gene3D" id="2.10.55.10">
    <property type="entry name" value="Leishmanolysin domain 3"/>
    <property type="match status" value="1"/>
</dbReference>
<evidence type="ECO:0000256" key="11">
    <source>
        <dbReference type="ARBA" id="ARBA00023306"/>
    </source>
</evidence>
<evidence type="ECO:0000256" key="6">
    <source>
        <dbReference type="ARBA" id="ARBA00022723"/>
    </source>
</evidence>
<dbReference type="CTD" id="49580"/>
<dbReference type="Gene3D" id="3.90.132.10">
    <property type="entry name" value="Leishmanolysin , domain 2"/>
    <property type="match status" value="1"/>
</dbReference>
<evidence type="ECO:0000256" key="8">
    <source>
        <dbReference type="ARBA" id="ARBA00022801"/>
    </source>
</evidence>
<keyword evidence="4" id="KW-0132">Cell division</keyword>
<dbReference type="GO" id="GO:0004222">
    <property type="term" value="F:metalloendopeptidase activity"/>
    <property type="evidence" value="ECO:0007669"/>
    <property type="project" value="UniProtKB-UniRule"/>
</dbReference>
<keyword evidence="16" id="KW-0812">Transmembrane</keyword>
<dbReference type="FunFam" id="2.10.55.10:FF:000001">
    <property type="entry name" value="Leishmanolysin like peptidase"/>
    <property type="match status" value="1"/>
</dbReference>
<keyword evidence="6 14" id="KW-0479">Metal-binding</keyword>
<organism evidence="17 18">
    <name type="scientific">Hyalella azteca</name>
    <name type="common">Amphipod</name>
    <dbReference type="NCBI Taxonomy" id="294128"/>
    <lineage>
        <taxon>Eukaryota</taxon>
        <taxon>Metazoa</taxon>
        <taxon>Ecdysozoa</taxon>
        <taxon>Arthropoda</taxon>
        <taxon>Crustacea</taxon>
        <taxon>Multicrustacea</taxon>
        <taxon>Malacostraca</taxon>
        <taxon>Eumalacostraca</taxon>
        <taxon>Peracarida</taxon>
        <taxon>Amphipoda</taxon>
        <taxon>Senticaudata</taxon>
        <taxon>Talitrida</taxon>
        <taxon>Talitroidea</taxon>
        <taxon>Hyalellidae</taxon>
        <taxon>Hyalella</taxon>
    </lineage>
</organism>
<keyword evidence="5 15" id="KW-0645">Protease</keyword>
<evidence type="ECO:0000256" key="3">
    <source>
        <dbReference type="ARBA" id="ARBA00022490"/>
    </source>
</evidence>